<proteinExistence type="predicted"/>
<dbReference type="EMBL" id="JAUKPO010000020">
    <property type="protein sequence ID" value="MDO1449567.1"/>
    <property type="molecule type" value="Genomic_DNA"/>
</dbReference>
<reference evidence="1" key="1">
    <citation type="submission" date="2023-07" db="EMBL/GenBank/DDBJ databases">
        <title>The genome sequence of Rhodocytophaga aerolata KACC 12507.</title>
        <authorList>
            <person name="Zhang X."/>
        </authorList>
    </citation>
    <scope>NUCLEOTIDE SEQUENCE</scope>
    <source>
        <strain evidence="1">KACC 12507</strain>
    </source>
</reference>
<evidence type="ECO:0000313" key="2">
    <source>
        <dbReference type="Proteomes" id="UP001168528"/>
    </source>
</evidence>
<evidence type="ECO:0000313" key="1">
    <source>
        <dbReference type="EMBL" id="MDO1449567.1"/>
    </source>
</evidence>
<comment type="caution">
    <text evidence="1">The sequence shown here is derived from an EMBL/GenBank/DDBJ whole genome shotgun (WGS) entry which is preliminary data.</text>
</comment>
<keyword evidence="2" id="KW-1185">Reference proteome</keyword>
<gene>
    <name evidence="1" type="ORF">Q0590_25040</name>
</gene>
<organism evidence="1 2">
    <name type="scientific">Rhodocytophaga aerolata</name>
    <dbReference type="NCBI Taxonomy" id="455078"/>
    <lineage>
        <taxon>Bacteria</taxon>
        <taxon>Pseudomonadati</taxon>
        <taxon>Bacteroidota</taxon>
        <taxon>Cytophagia</taxon>
        <taxon>Cytophagales</taxon>
        <taxon>Rhodocytophagaceae</taxon>
        <taxon>Rhodocytophaga</taxon>
    </lineage>
</organism>
<sequence>MGWLTYDDKDIDRLFTDSVEHRLAQSTLAIRTGRPYCPYLLGNPAMGNATGLLTGKLRAIPFKITRSARILQMGLYLLQGGNLNATKFRFGLYKSNLDSFLPSELLLQTMDITITTYGAEYVVSGMNVLLEAGLYYLALTTDHADTKKPLVFRGFSTVSQDIVLHYDSPSATAGVSRIEAPLTYSASGLPAQFPATHSLMSDINYSPEFFTLKIIAK</sequence>
<name>A0ABT8RBS8_9BACT</name>
<dbReference type="Proteomes" id="UP001168528">
    <property type="component" value="Unassembled WGS sequence"/>
</dbReference>
<accession>A0ABT8RBS8</accession>
<dbReference type="RefSeq" id="WP_302040371.1">
    <property type="nucleotide sequence ID" value="NZ_JAUKPO010000020.1"/>
</dbReference>
<protein>
    <submittedName>
        <fullName evidence="1">Uncharacterized protein</fullName>
    </submittedName>
</protein>